<reference evidence="2" key="1">
    <citation type="journal article" date="2023" name="Nat. Plants">
        <title>Single-cell RNA sequencing provides a high-resolution roadmap for understanding the multicellular compartmentation of specialized metabolism.</title>
        <authorList>
            <person name="Sun S."/>
            <person name="Shen X."/>
            <person name="Li Y."/>
            <person name="Li Y."/>
            <person name="Wang S."/>
            <person name="Li R."/>
            <person name="Zhang H."/>
            <person name="Shen G."/>
            <person name="Guo B."/>
            <person name="Wei J."/>
            <person name="Xu J."/>
            <person name="St-Pierre B."/>
            <person name="Chen S."/>
            <person name="Sun C."/>
        </authorList>
    </citation>
    <scope>NUCLEOTIDE SEQUENCE [LARGE SCALE GENOMIC DNA]</scope>
</reference>
<sequence length="181" mass="21123">MRVPSFYEEHHMFYFTLYSMNNDNEMRYFFTIVLVQFIPIQQQTVSITNDTNTINMTEYVTTITQMVSDELSMLYPTVADDEMKMTIWMKNMPYLEEELQTPVNPVTENTVTQWDSSQWFSSARYDYTQSGPFLDKGSGSPIDDLIESGTLRLLDWKPSMIEIQLGVRFVDKVQAISAVQK</sequence>
<dbReference type="Proteomes" id="UP001060085">
    <property type="component" value="Linkage Group LG03"/>
</dbReference>
<evidence type="ECO:0000313" key="2">
    <source>
        <dbReference type="Proteomes" id="UP001060085"/>
    </source>
</evidence>
<comment type="caution">
    <text evidence="1">The sequence shown here is derived from an EMBL/GenBank/DDBJ whole genome shotgun (WGS) entry which is preliminary data.</text>
</comment>
<protein>
    <submittedName>
        <fullName evidence="1">Uncharacterized protein</fullName>
    </submittedName>
</protein>
<proteinExistence type="predicted"/>
<dbReference type="EMBL" id="CM044703">
    <property type="protein sequence ID" value="KAI5671972.1"/>
    <property type="molecule type" value="Genomic_DNA"/>
</dbReference>
<evidence type="ECO:0000313" key="1">
    <source>
        <dbReference type="EMBL" id="KAI5671972.1"/>
    </source>
</evidence>
<name>A0ACC0BH70_CATRO</name>
<organism evidence="1 2">
    <name type="scientific">Catharanthus roseus</name>
    <name type="common">Madagascar periwinkle</name>
    <name type="synonym">Vinca rosea</name>
    <dbReference type="NCBI Taxonomy" id="4058"/>
    <lineage>
        <taxon>Eukaryota</taxon>
        <taxon>Viridiplantae</taxon>
        <taxon>Streptophyta</taxon>
        <taxon>Embryophyta</taxon>
        <taxon>Tracheophyta</taxon>
        <taxon>Spermatophyta</taxon>
        <taxon>Magnoliopsida</taxon>
        <taxon>eudicotyledons</taxon>
        <taxon>Gunneridae</taxon>
        <taxon>Pentapetalae</taxon>
        <taxon>asterids</taxon>
        <taxon>lamiids</taxon>
        <taxon>Gentianales</taxon>
        <taxon>Apocynaceae</taxon>
        <taxon>Rauvolfioideae</taxon>
        <taxon>Vinceae</taxon>
        <taxon>Catharanthinae</taxon>
        <taxon>Catharanthus</taxon>
    </lineage>
</organism>
<gene>
    <name evidence="1" type="ORF">M9H77_12336</name>
</gene>
<accession>A0ACC0BH70</accession>
<keyword evidence="2" id="KW-1185">Reference proteome</keyword>